<dbReference type="EMBL" id="NPKJ01000036">
    <property type="protein sequence ID" value="PAQ10032.1"/>
    <property type="molecule type" value="Genomic_DNA"/>
</dbReference>
<dbReference type="Proteomes" id="UP000216442">
    <property type="component" value="Unassembled WGS sequence"/>
</dbReference>
<gene>
    <name evidence="2" type="ORF">CIT26_09940</name>
</gene>
<evidence type="ECO:0000313" key="3">
    <source>
        <dbReference type="Proteomes" id="UP000216442"/>
    </source>
</evidence>
<protein>
    <submittedName>
        <fullName evidence="2">Uncharacterized protein</fullName>
    </submittedName>
</protein>
<keyword evidence="3" id="KW-1185">Reference proteome</keyword>
<accession>A0A271LPE2</accession>
<organism evidence="2 3">
    <name type="scientific">Mesorhizobium temperatum</name>
    <dbReference type="NCBI Taxonomy" id="241416"/>
    <lineage>
        <taxon>Bacteria</taxon>
        <taxon>Pseudomonadati</taxon>
        <taxon>Pseudomonadota</taxon>
        <taxon>Alphaproteobacteria</taxon>
        <taxon>Hyphomicrobiales</taxon>
        <taxon>Phyllobacteriaceae</taxon>
        <taxon>Mesorhizobium</taxon>
    </lineage>
</organism>
<feature type="compositionally biased region" description="Polar residues" evidence="1">
    <location>
        <begin position="56"/>
        <end position="66"/>
    </location>
</feature>
<comment type="caution">
    <text evidence="2">The sequence shown here is derived from an EMBL/GenBank/DDBJ whole genome shotgun (WGS) entry which is preliminary data.</text>
</comment>
<evidence type="ECO:0000313" key="2">
    <source>
        <dbReference type="EMBL" id="PAQ10032.1"/>
    </source>
</evidence>
<name>A0A271LPE2_9HYPH</name>
<reference evidence="2 3" key="1">
    <citation type="submission" date="2017-08" db="EMBL/GenBank/DDBJ databases">
        <title>Mesorhizobium wenxinae sp. nov., a novel rhizobial species isolated from root nodules of chickpea (Cicer arietinum L.).</title>
        <authorList>
            <person name="Zhang J."/>
        </authorList>
    </citation>
    <scope>NUCLEOTIDE SEQUENCE [LARGE SCALE GENOMIC DNA]</scope>
    <source>
        <strain evidence="2 3">SDW018</strain>
    </source>
</reference>
<sequence length="66" mass="7000">MIVELDRNLSRKEGDTTSVHDIVDRGLPGGIVESCVACDQEAEAEDCPRAKKLSATEASASQVLSP</sequence>
<dbReference type="AlphaFoldDB" id="A0A271LPE2"/>
<feature type="region of interest" description="Disordered" evidence="1">
    <location>
        <begin position="47"/>
        <end position="66"/>
    </location>
</feature>
<evidence type="ECO:0000256" key="1">
    <source>
        <dbReference type="SAM" id="MobiDB-lite"/>
    </source>
</evidence>
<proteinExistence type="predicted"/>